<dbReference type="InterPro" id="IPR035940">
    <property type="entry name" value="CAP_sf"/>
</dbReference>
<evidence type="ECO:0000259" key="2">
    <source>
        <dbReference type="SMART" id="SM00198"/>
    </source>
</evidence>
<protein>
    <recommendedName>
        <fullName evidence="2">SCP domain-containing protein</fullName>
    </recommendedName>
</protein>
<name>A0A8H2X7Q2_9AGAM</name>
<dbReference type="InterPro" id="IPR018244">
    <property type="entry name" value="Allrgn_V5/Tpx1_CS"/>
</dbReference>
<feature type="domain" description="SCP" evidence="2">
    <location>
        <begin position="55"/>
        <end position="167"/>
    </location>
</feature>
<dbReference type="InterPro" id="IPR014044">
    <property type="entry name" value="CAP_dom"/>
</dbReference>
<feature type="non-terminal residue" evidence="3">
    <location>
        <position position="1"/>
    </location>
</feature>
<gene>
    <name evidence="3" type="ORF">RDB_LOCUS83816</name>
</gene>
<dbReference type="PRINTS" id="PR00837">
    <property type="entry name" value="V5TPXLIKE"/>
</dbReference>
<organism evidence="3 4">
    <name type="scientific">Rhizoctonia solani</name>
    <dbReference type="NCBI Taxonomy" id="456999"/>
    <lineage>
        <taxon>Eukaryota</taxon>
        <taxon>Fungi</taxon>
        <taxon>Dikarya</taxon>
        <taxon>Basidiomycota</taxon>
        <taxon>Agaricomycotina</taxon>
        <taxon>Agaricomycetes</taxon>
        <taxon>Cantharellales</taxon>
        <taxon>Ceratobasidiaceae</taxon>
        <taxon>Rhizoctonia</taxon>
    </lineage>
</organism>
<evidence type="ECO:0000313" key="4">
    <source>
        <dbReference type="Proteomes" id="UP000663846"/>
    </source>
</evidence>
<dbReference type="Gene3D" id="3.40.33.10">
    <property type="entry name" value="CAP"/>
    <property type="match status" value="1"/>
</dbReference>
<dbReference type="GO" id="GO:0005576">
    <property type="term" value="C:extracellular region"/>
    <property type="evidence" value="ECO:0007669"/>
    <property type="project" value="InterPro"/>
</dbReference>
<dbReference type="Pfam" id="PF00188">
    <property type="entry name" value="CAP"/>
    <property type="match status" value="1"/>
</dbReference>
<dbReference type="InterPro" id="IPR001283">
    <property type="entry name" value="CRISP-related"/>
</dbReference>
<dbReference type="PROSITE" id="PS01010">
    <property type="entry name" value="CRISP_2"/>
    <property type="match status" value="1"/>
</dbReference>
<dbReference type="Proteomes" id="UP000663846">
    <property type="component" value="Unassembled WGS sequence"/>
</dbReference>
<reference evidence="3" key="1">
    <citation type="submission" date="2021-01" db="EMBL/GenBank/DDBJ databases">
        <authorList>
            <person name="Kaushik A."/>
        </authorList>
    </citation>
    <scope>NUCLEOTIDE SEQUENCE</scope>
    <source>
        <strain evidence="3">AG1-1C</strain>
    </source>
</reference>
<dbReference type="AlphaFoldDB" id="A0A8H2X7Q2"/>
<keyword evidence="1" id="KW-0732">Signal</keyword>
<proteinExistence type="predicted"/>
<sequence length="169" mass="18361">MVNFTTFLALIVTAGSVSAHWPSIRLHISLLVLYSSSNTILMYTITSGPNTGPRLSFGMMLSALPHRPGPINASSRQVPFFAYQAGQNLAAGTSNPSAATAIGWWNAESKDYNPSNPQYSHWTQVVWKSTTKPGCAMKQCAPGTIFDASYVANYFVCHYSPYGNVIGQF</sequence>
<accession>A0A8H2X7Q2</accession>
<dbReference type="SMART" id="SM00198">
    <property type="entry name" value="SCP"/>
    <property type="match status" value="1"/>
</dbReference>
<evidence type="ECO:0000256" key="1">
    <source>
        <dbReference type="SAM" id="SignalP"/>
    </source>
</evidence>
<feature type="chain" id="PRO_5034897144" description="SCP domain-containing protein" evidence="1">
    <location>
        <begin position="20"/>
        <end position="169"/>
    </location>
</feature>
<dbReference type="SUPFAM" id="SSF55797">
    <property type="entry name" value="PR-1-like"/>
    <property type="match status" value="1"/>
</dbReference>
<feature type="signal peptide" evidence="1">
    <location>
        <begin position="1"/>
        <end position="19"/>
    </location>
</feature>
<evidence type="ECO:0000313" key="3">
    <source>
        <dbReference type="EMBL" id="CAE6420054.1"/>
    </source>
</evidence>
<comment type="caution">
    <text evidence="3">The sequence shown here is derived from an EMBL/GenBank/DDBJ whole genome shotgun (WGS) entry which is preliminary data.</text>
</comment>
<dbReference type="PANTHER" id="PTHR10334">
    <property type="entry name" value="CYSTEINE-RICH SECRETORY PROTEIN-RELATED"/>
    <property type="match status" value="1"/>
</dbReference>
<dbReference type="EMBL" id="CAJMWS010000320">
    <property type="protein sequence ID" value="CAE6420054.1"/>
    <property type="molecule type" value="Genomic_DNA"/>
</dbReference>